<name>A0A151T8Z2_CAJCA</name>
<sequence length="61" mass="6899">MQYGTPPQLGAEAVTSLLAPITKEEVCRAVMSMKSFKAPGPDGFQPFFFKKYWSIARDELW</sequence>
<evidence type="ECO:0000313" key="2">
    <source>
        <dbReference type="Proteomes" id="UP000075243"/>
    </source>
</evidence>
<dbReference type="AlphaFoldDB" id="A0A151T8Z2"/>
<reference evidence="1 2" key="1">
    <citation type="journal article" date="2012" name="Nat. Biotechnol.">
        <title>Draft genome sequence of pigeonpea (Cajanus cajan), an orphan legume crop of resource-poor farmers.</title>
        <authorList>
            <person name="Varshney R.K."/>
            <person name="Chen W."/>
            <person name="Li Y."/>
            <person name="Bharti A.K."/>
            <person name="Saxena R.K."/>
            <person name="Schlueter J.A."/>
            <person name="Donoghue M.T."/>
            <person name="Azam S."/>
            <person name="Fan G."/>
            <person name="Whaley A.M."/>
            <person name="Farmer A.D."/>
            <person name="Sheridan J."/>
            <person name="Iwata A."/>
            <person name="Tuteja R."/>
            <person name="Penmetsa R.V."/>
            <person name="Wu W."/>
            <person name="Upadhyaya H.D."/>
            <person name="Yang S.P."/>
            <person name="Shah T."/>
            <person name="Saxena K.B."/>
            <person name="Michael T."/>
            <person name="McCombie W.R."/>
            <person name="Yang B."/>
            <person name="Zhang G."/>
            <person name="Yang H."/>
            <person name="Wang J."/>
            <person name="Spillane C."/>
            <person name="Cook D.R."/>
            <person name="May G.D."/>
            <person name="Xu X."/>
            <person name="Jackson S.A."/>
        </authorList>
    </citation>
    <scope>NUCLEOTIDE SEQUENCE [LARGE SCALE GENOMIC DNA]</scope>
    <source>
        <strain evidence="2">cv. Asha</strain>
    </source>
</reference>
<evidence type="ECO:0000313" key="1">
    <source>
        <dbReference type="EMBL" id="KYP63505.1"/>
    </source>
</evidence>
<accession>A0A151T8Z2</accession>
<proteinExistence type="predicted"/>
<keyword evidence="2" id="KW-1185">Reference proteome</keyword>
<protein>
    <recommendedName>
        <fullName evidence="3">Reverse transcriptase domain-containing protein</fullName>
    </recommendedName>
</protein>
<organism evidence="1 2">
    <name type="scientific">Cajanus cajan</name>
    <name type="common">Pigeon pea</name>
    <name type="synonym">Cajanus indicus</name>
    <dbReference type="NCBI Taxonomy" id="3821"/>
    <lineage>
        <taxon>Eukaryota</taxon>
        <taxon>Viridiplantae</taxon>
        <taxon>Streptophyta</taxon>
        <taxon>Embryophyta</taxon>
        <taxon>Tracheophyta</taxon>
        <taxon>Spermatophyta</taxon>
        <taxon>Magnoliopsida</taxon>
        <taxon>eudicotyledons</taxon>
        <taxon>Gunneridae</taxon>
        <taxon>Pentapetalae</taxon>
        <taxon>rosids</taxon>
        <taxon>fabids</taxon>
        <taxon>Fabales</taxon>
        <taxon>Fabaceae</taxon>
        <taxon>Papilionoideae</taxon>
        <taxon>50 kb inversion clade</taxon>
        <taxon>NPAAA clade</taxon>
        <taxon>indigoferoid/millettioid clade</taxon>
        <taxon>Phaseoleae</taxon>
        <taxon>Cajanus</taxon>
    </lineage>
</organism>
<gene>
    <name evidence="1" type="ORF">KK1_018082</name>
</gene>
<dbReference type="Gramene" id="C.cajan_17561.t">
    <property type="protein sequence ID" value="C.cajan_17561.t.cds1"/>
    <property type="gene ID" value="C.cajan_17561"/>
</dbReference>
<evidence type="ECO:0008006" key="3">
    <source>
        <dbReference type="Google" id="ProtNLM"/>
    </source>
</evidence>
<dbReference type="EMBL" id="CM003609">
    <property type="protein sequence ID" value="KYP63505.1"/>
    <property type="molecule type" value="Genomic_DNA"/>
</dbReference>
<dbReference type="Proteomes" id="UP000075243">
    <property type="component" value="Chromosome 7"/>
</dbReference>